<feature type="compositionally biased region" description="Acidic residues" evidence="1">
    <location>
        <begin position="92"/>
        <end position="108"/>
    </location>
</feature>
<protein>
    <recommendedName>
        <fullName evidence="2">CcmS related domain-containing protein</fullName>
    </recommendedName>
</protein>
<organism evidence="3 4">
    <name type="scientific">Boletus reticuloceps</name>
    <dbReference type="NCBI Taxonomy" id="495285"/>
    <lineage>
        <taxon>Eukaryota</taxon>
        <taxon>Fungi</taxon>
        <taxon>Dikarya</taxon>
        <taxon>Basidiomycota</taxon>
        <taxon>Agaricomycotina</taxon>
        <taxon>Agaricomycetes</taxon>
        <taxon>Agaricomycetidae</taxon>
        <taxon>Boletales</taxon>
        <taxon>Boletineae</taxon>
        <taxon>Boletaceae</taxon>
        <taxon>Boletoideae</taxon>
        <taxon>Boletus</taxon>
    </lineage>
</organism>
<dbReference type="AlphaFoldDB" id="A0A8I2YX61"/>
<feature type="region of interest" description="Disordered" evidence="1">
    <location>
        <begin position="206"/>
        <end position="317"/>
    </location>
</feature>
<comment type="caution">
    <text evidence="3">The sequence shown here is derived from an EMBL/GenBank/DDBJ whole genome shotgun (WGS) entry which is preliminary data.</text>
</comment>
<feature type="compositionally biased region" description="Polar residues" evidence="1">
    <location>
        <begin position="147"/>
        <end position="156"/>
    </location>
</feature>
<feature type="domain" description="CcmS related" evidence="2">
    <location>
        <begin position="408"/>
        <end position="538"/>
    </location>
</feature>
<sequence>MARRWSSSDGWATDKAGNSDEGWETGVTQAPMPPPQQNKFGGGRDHAKSHYAQQRLQIPSSNHQTGANASAHRTSSTGWGHPNPQDAWGHESDEESGDQGDQADEDDAWQANDGWDDANSGWGRQSHSAAWNHAVSAHSARPRATSRSHAPTSGWQTWGEEAQRLPKVTFDPAIPSSSSSAGSKPVLSPLQRAQILNALLNNSQQNQQPYAMPPNAGASFSPAAANNWQQHQSSQRGNGHQGQQPESHQFHEWHHGHESEHKNRSNVQHQDTESRPRKLSKRDKKRQEEVHDVWGLGDGWNDMQDEEDQQDTTQDAWGRKVHFTPSALRASMLPSAPSVAPSTVVENFTVNALPQNKLGLSTIPMSKTLSYAYSGTTPSTESEPGRAAMERITDFQFVESRGEALESVQRAFYNKQRKAADRFHWLFPPDKDERVSSLVNWISSMSFGIASFGLQKFLQTRERGALIVNAAYRPVHSPSEPAFDWVTWNQIQRTMDRILQESVGYYNPAMHVIVFVLLPSPSGNSVAIWRRKLPIPNNIRLAYQAQITQAMAALRKEYPVLVDELPPPPEPTPPSLPKKKKRKWYKLWLSS</sequence>
<dbReference type="OrthoDB" id="3171339at2759"/>
<feature type="compositionally biased region" description="Polar residues" evidence="1">
    <location>
        <begin position="51"/>
        <end position="78"/>
    </location>
</feature>
<name>A0A8I2YX61_9AGAM</name>
<evidence type="ECO:0000256" key="1">
    <source>
        <dbReference type="SAM" id="MobiDB-lite"/>
    </source>
</evidence>
<evidence type="ECO:0000259" key="2">
    <source>
        <dbReference type="Pfam" id="PF26617"/>
    </source>
</evidence>
<dbReference type="Proteomes" id="UP000683000">
    <property type="component" value="Unassembled WGS sequence"/>
</dbReference>
<keyword evidence="4" id="KW-1185">Reference proteome</keyword>
<feature type="compositionally biased region" description="Basic and acidic residues" evidence="1">
    <location>
        <begin position="248"/>
        <end position="263"/>
    </location>
</feature>
<accession>A0A8I2YX61</accession>
<dbReference type="Pfam" id="PF26617">
    <property type="entry name" value="CcmS-like"/>
    <property type="match status" value="1"/>
</dbReference>
<reference evidence="3" key="1">
    <citation type="submission" date="2021-03" db="EMBL/GenBank/DDBJ databases">
        <title>Evolutionary innovations through gain and loss of genes in the ectomycorrhizal Boletales.</title>
        <authorList>
            <person name="Wu G."/>
            <person name="Miyauchi S."/>
            <person name="Morin E."/>
            <person name="Yang Z.-L."/>
            <person name="Xu J."/>
            <person name="Martin F.M."/>
        </authorList>
    </citation>
    <scope>NUCLEOTIDE SEQUENCE</scope>
    <source>
        <strain evidence="3">BR01</strain>
    </source>
</reference>
<proteinExistence type="predicted"/>
<dbReference type="InterPro" id="IPR058258">
    <property type="entry name" value="CcmS-like"/>
</dbReference>
<feature type="compositionally biased region" description="Polar residues" evidence="1">
    <location>
        <begin position="224"/>
        <end position="247"/>
    </location>
</feature>
<dbReference type="EMBL" id="JAGFBS010000006">
    <property type="protein sequence ID" value="KAG6378523.1"/>
    <property type="molecule type" value="Genomic_DNA"/>
</dbReference>
<evidence type="ECO:0000313" key="4">
    <source>
        <dbReference type="Proteomes" id="UP000683000"/>
    </source>
</evidence>
<evidence type="ECO:0000313" key="3">
    <source>
        <dbReference type="EMBL" id="KAG6378523.1"/>
    </source>
</evidence>
<feature type="compositionally biased region" description="Polar residues" evidence="1">
    <location>
        <begin position="1"/>
        <end position="10"/>
    </location>
</feature>
<feature type="region of interest" description="Disordered" evidence="1">
    <location>
        <begin position="1"/>
        <end position="158"/>
    </location>
</feature>
<gene>
    <name evidence="3" type="ORF">JVT61DRAFT_12784</name>
</gene>